<dbReference type="Gramene" id="ERN03702">
    <property type="protein sequence ID" value="ERN03702"/>
    <property type="gene ID" value="AMTR_s00203p00014010"/>
</dbReference>
<dbReference type="HOGENOM" id="CLU_1379816_0_0_1"/>
<dbReference type="InterPro" id="IPR050905">
    <property type="entry name" value="Plant_NBS-LRR"/>
</dbReference>
<evidence type="ECO:0000313" key="4">
    <source>
        <dbReference type="Proteomes" id="UP000017836"/>
    </source>
</evidence>
<proteinExistence type="predicted"/>
<evidence type="ECO:0000313" key="3">
    <source>
        <dbReference type="EMBL" id="ERN03702.1"/>
    </source>
</evidence>
<evidence type="ECO:0000256" key="1">
    <source>
        <dbReference type="ARBA" id="ARBA00022821"/>
    </source>
</evidence>
<dbReference type="PANTHER" id="PTHR33463">
    <property type="entry name" value="NB-ARC DOMAIN-CONTAINING PROTEIN-RELATED"/>
    <property type="match status" value="1"/>
</dbReference>
<gene>
    <name evidence="3" type="ORF">AMTR_s00203p00014010</name>
</gene>
<dbReference type="Gene3D" id="3.40.50.300">
    <property type="entry name" value="P-loop containing nucleotide triphosphate hydrolases"/>
    <property type="match status" value="1"/>
</dbReference>
<evidence type="ECO:0000259" key="2">
    <source>
        <dbReference type="Pfam" id="PF00931"/>
    </source>
</evidence>
<name>W1P1K5_AMBTC</name>
<dbReference type="PANTHER" id="PTHR33463:SF204">
    <property type="entry name" value="NB-ARC DOMAIN-CONTAINING PROTEIN"/>
    <property type="match status" value="1"/>
</dbReference>
<organism evidence="3 4">
    <name type="scientific">Amborella trichopoda</name>
    <dbReference type="NCBI Taxonomy" id="13333"/>
    <lineage>
        <taxon>Eukaryota</taxon>
        <taxon>Viridiplantae</taxon>
        <taxon>Streptophyta</taxon>
        <taxon>Embryophyta</taxon>
        <taxon>Tracheophyta</taxon>
        <taxon>Spermatophyta</taxon>
        <taxon>Magnoliopsida</taxon>
        <taxon>Amborellales</taxon>
        <taxon>Amborellaceae</taxon>
        <taxon>Amborella</taxon>
    </lineage>
</organism>
<dbReference type="PRINTS" id="PR00364">
    <property type="entry name" value="DISEASERSIST"/>
</dbReference>
<feature type="domain" description="NB-ARC" evidence="2">
    <location>
        <begin position="32"/>
        <end position="195"/>
    </location>
</feature>
<dbReference type="Pfam" id="PF00931">
    <property type="entry name" value="NB-ARC"/>
    <property type="match status" value="1"/>
</dbReference>
<reference evidence="4" key="1">
    <citation type="journal article" date="2013" name="Science">
        <title>The Amborella genome and the evolution of flowering plants.</title>
        <authorList>
            <consortium name="Amborella Genome Project"/>
        </authorList>
    </citation>
    <scope>NUCLEOTIDE SEQUENCE [LARGE SCALE GENOMIC DNA]</scope>
</reference>
<dbReference type="SUPFAM" id="SSF52540">
    <property type="entry name" value="P-loop containing nucleoside triphosphate hydrolases"/>
    <property type="match status" value="1"/>
</dbReference>
<protein>
    <recommendedName>
        <fullName evidence="2">NB-ARC domain-containing protein</fullName>
    </recommendedName>
</protein>
<dbReference type="AlphaFoldDB" id="W1P1K5"/>
<dbReference type="InterPro" id="IPR002182">
    <property type="entry name" value="NB-ARC"/>
</dbReference>
<dbReference type="Proteomes" id="UP000017836">
    <property type="component" value="Unassembled WGS sequence"/>
</dbReference>
<dbReference type="GO" id="GO:0043531">
    <property type="term" value="F:ADP binding"/>
    <property type="evidence" value="ECO:0007669"/>
    <property type="project" value="InterPro"/>
</dbReference>
<accession>W1P1K5</accession>
<dbReference type="eggNOG" id="KOG4658">
    <property type="taxonomic scope" value="Eukaryota"/>
</dbReference>
<dbReference type="OMA" id="WVTITHS"/>
<dbReference type="InterPro" id="IPR027417">
    <property type="entry name" value="P-loop_NTPase"/>
</dbReference>
<keyword evidence="1" id="KW-0611">Plant defense</keyword>
<dbReference type="EMBL" id="KI394332">
    <property type="protein sequence ID" value="ERN03702.1"/>
    <property type="molecule type" value="Genomic_DNA"/>
</dbReference>
<dbReference type="GO" id="GO:0006952">
    <property type="term" value="P:defense response"/>
    <property type="evidence" value="ECO:0007669"/>
    <property type="project" value="UniProtKB-KW"/>
</dbReference>
<sequence>MDFTSALAMTALPGAVVKLEATPIDDLPTARSMMQKVVDCINDGNIWISGVYGMGGVGKTTLLIESVHNRLRSNCCFDIVIWITVSRNPNMASIQRKIGDRLGIDLSGVEVETARDEPLTILRNKRFLLILDVVWERLELKEIGIPRPTVKNNCKVILTTWNSDLCSEMEATVSIEVKKLPEAEAWSLCKKKAGQHVE</sequence>
<dbReference type="FunFam" id="3.40.50.300:FF:001091">
    <property type="entry name" value="Probable disease resistance protein At1g61300"/>
    <property type="match status" value="1"/>
</dbReference>
<keyword evidence="4" id="KW-1185">Reference proteome</keyword>